<evidence type="ECO:0000256" key="1">
    <source>
        <dbReference type="SAM" id="Phobius"/>
    </source>
</evidence>
<reference evidence="2 3" key="1">
    <citation type="submission" date="2020-02" db="EMBL/GenBank/DDBJ databases">
        <authorList>
            <person name="Dziuba M."/>
            <person name="Kuznetsov B."/>
            <person name="Mardanov A."/>
            <person name="Ravin N."/>
            <person name="Grouzdev D."/>
        </authorList>
    </citation>
    <scope>NUCLEOTIDE SEQUENCE [LARGE SCALE GENOMIC DNA]</scope>
    <source>
        <strain evidence="2 3">SpK</strain>
    </source>
</reference>
<dbReference type="Proteomes" id="UP000480684">
    <property type="component" value="Unassembled WGS sequence"/>
</dbReference>
<protein>
    <recommendedName>
        <fullName evidence="4">DUF2946 domain-containing protein</fullName>
    </recommendedName>
</protein>
<evidence type="ECO:0000313" key="2">
    <source>
        <dbReference type="EMBL" id="NFV80492.1"/>
    </source>
</evidence>
<feature type="transmembrane region" description="Helical" evidence="1">
    <location>
        <begin position="30"/>
        <end position="51"/>
    </location>
</feature>
<keyword evidence="3" id="KW-1185">Reference proteome</keyword>
<keyword evidence="1" id="KW-0472">Membrane</keyword>
<evidence type="ECO:0000313" key="3">
    <source>
        <dbReference type="Proteomes" id="UP000480684"/>
    </source>
</evidence>
<accession>A0A7C9UWZ3</accession>
<keyword evidence="1" id="KW-1133">Transmembrane helix</keyword>
<dbReference type="EMBL" id="JAAIYP010000037">
    <property type="protein sequence ID" value="NFV80492.1"/>
    <property type="molecule type" value="Genomic_DNA"/>
</dbReference>
<proteinExistence type="predicted"/>
<name>A0A7C9UWZ3_9PROT</name>
<dbReference type="RefSeq" id="WP_163678847.1">
    <property type="nucleotide sequence ID" value="NZ_JAAIYP010000037.1"/>
</dbReference>
<sequence length="148" mass="15275">MTVAPPRTKARPTTSRAVATVAWRRRLARLVAWASVAIVAFNTVAMLMVPIGASPQAAGVAGLGGRILVCTAAGLVEWNADGSPVSGEAASHSDVCVNCLPLMSAAICVPDGGIVRAPRPASLQPWRQQQAPVAWPVLRPAARSPPAL</sequence>
<organism evidence="2 3">
    <name type="scientific">Magnetospirillum aberrantis SpK</name>
    <dbReference type="NCBI Taxonomy" id="908842"/>
    <lineage>
        <taxon>Bacteria</taxon>
        <taxon>Pseudomonadati</taxon>
        <taxon>Pseudomonadota</taxon>
        <taxon>Alphaproteobacteria</taxon>
        <taxon>Rhodospirillales</taxon>
        <taxon>Rhodospirillaceae</taxon>
        <taxon>Magnetospirillum</taxon>
    </lineage>
</organism>
<evidence type="ECO:0008006" key="4">
    <source>
        <dbReference type="Google" id="ProtNLM"/>
    </source>
</evidence>
<gene>
    <name evidence="2" type="ORF">G4223_10265</name>
</gene>
<comment type="caution">
    <text evidence="2">The sequence shown here is derived from an EMBL/GenBank/DDBJ whole genome shotgun (WGS) entry which is preliminary data.</text>
</comment>
<dbReference type="AlphaFoldDB" id="A0A7C9UWZ3"/>
<keyword evidence="1" id="KW-0812">Transmembrane</keyword>